<keyword evidence="2" id="KW-1185">Reference proteome</keyword>
<dbReference type="EMBL" id="JAJAGQ010000012">
    <property type="protein sequence ID" value="KAJ8548168.1"/>
    <property type="molecule type" value="Genomic_DNA"/>
</dbReference>
<accession>A0A9Q1M2Z3</accession>
<name>A0A9Q1M2Z3_9SOLA</name>
<dbReference type="Proteomes" id="UP001152561">
    <property type="component" value="Unassembled WGS sequence"/>
</dbReference>
<protein>
    <submittedName>
        <fullName evidence="1">Uncharacterized protein</fullName>
    </submittedName>
</protein>
<proteinExistence type="predicted"/>
<organism evidence="1 2">
    <name type="scientific">Anisodus acutangulus</name>
    <dbReference type="NCBI Taxonomy" id="402998"/>
    <lineage>
        <taxon>Eukaryota</taxon>
        <taxon>Viridiplantae</taxon>
        <taxon>Streptophyta</taxon>
        <taxon>Embryophyta</taxon>
        <taxon>Tracheophyta</taxon>
        <taxon>Spermatophyta</taxon>
        <taxon>Magnoliopsida</taxon>
        <taxon>eudicotyledons</taxon>
        <taxon>Gunneridae</taxon>
        <taxon>Pentapetalae</taxon>
        <taxon>asterids</taxon>
        <taxon>lamiids</taxon>
        <taxon>Solanales</taxon>
        <taxon>Solanaceae</taxon>
        <taxon>Solanoideae</taxon>
        <taxon>Hyoscyameae</taxon>
        <taxon>Anisodus</taxon>
    </lineage>
</organism>
<evidence type="ECO:0000313" key="2">
    <source>
        <dbReference type="Proteomes" id="UP001152561"/>
    </source>
</evidence>
<reference evidence="2" key="1">
    <citation type="journal article" date="2023" name="Proc. Natl. Acad. Sci. U.S.A.">
        <title>Genomic and structural basis for evolution of tropane alkaloid biosynthesis.</title>
        <authorList>
            <person name="Wanga Y.-J."/>
            <person name="Taina T."/>
            <person name="Yua J.-Y."/>
            <person name="Lia J."/>
            <person name="Xua B."/>
            <person name="Chenc J."/>
            <person name="D'Auriad J.C."/>
            <person name="Huanga J.-P."/>
            <person name="Huanga S.-X."/>
        </authorList>
    </citation>
    <scope>NUCLEOTIDE SEQUENCE [LARGE SCALE GENOMIC DNA]</scope>
    <source>
        <strain evidence="2">cv. KIB-2019</strain>
    </source>
</reference>
<gene>
    <name evidence="1" type="ORF">K7X08_021404</name>
</gene>
<comment type="caution">
    <text evidence="1">The sequence shown here is derived from an EMBL/GenBank/DDBJ whole genome shotgun (WGS) entry which is preliminary data.</text>
</comment>
<evidence type="ECO:0000313" key="1">
    <source>
        <dbReference type="EMBL" id="KAJ8548168.1"/>
    </source>
</evidence>
<dbReference type="AlphaFoldDB" id="A0A9Q1M2Z3"/>
<sequence length="157" mass="17115">MIDRYMEPKHMVDYTRLEYGNKRKTTIPQYQATLIVLETQILGAVDQPVLAGASVPASTSVPKVPAQTIETVPAISMATSSAPTVGLGVPTHGMRLIRLAKAKVMKLVEEFQSYVKEAIETTLVPQKENLEASGEEQKSGDLTTFDSKSISFSIIMS</sequence>